<comment type="caution">
    <text evidence="2">The sequence shown here is derived from an EMBL/GenBank/DDBJ whole genome shotgun (WGS) entry which is preliminary data.</text>
</comment>
<keyword evidence="3" id="KW-1185">Reference proteome</keyword>
<evidence type="ECO:0000313" key="2">
    <source>
        <dbReference type="EMBL" id="PIC39502.1"/>
    </source>
</evidence>
<gene>
    <name evidence="2" type="primary">Cnig_chr_III.g11167</name>
    <name evidence="2" type="ORF">B9Z55_011167</name>
</gene>
<name>A0A2G5UIX6_9PELO</name>
<dbReference type="AlphaFoldDB" id="A0A2G5UIX6"/>
<organism evidence="2 3">
    <name type="scientific">Caenorhabditis nigoni</name>
    <dbReference type="NCBI Taxonomy" id="1611254"/>
    <lineage>
        <taxon>Eukaryota</taxon>
        <taxon>Metazoa</taxon>
        <taxon>Ecdysozoa</taxon>
        <taxon>Nematoda</taxon>
        <taxon>Chromadorea</taxon>
        <taxon>Rhabditida</taxon>
        <taxon>Rhabditina</taxon>
        <taxon>Rhabditomorpha</taxon>
        <taxon>Rhabditoidea</taxon>
        <taxon>Rhabditidae</taxon>
        <taxon>Peloderinae</taxon>
        <taxon>Caenorhabditis</taxon>
    </lineage>
</organism>
<evidence type="ECO:0000256" key="1">
    <source>
        <dbReference type="SAM" id="MobiDB-lite"/>
    </source>
</evidence>
<protein>
    <submittedName>
        <fullName evidence="2">Uncharacterized protein</fullName>
    </submittedName>
</protein>
<sequence length="255" mass="28749">MLKIPAEIVQNTLSVDDFEEIPRNSLINLIYFARRTTVVGAFADKHSADSRNFESDCIIFLGQKSNKKTADDAENDVRPLKIGKFTDERLVGGEMTAHKFLGSLNTIENNSEQVQTASIAEMASSTSNIFHNTEERAMTAEEEEEKTAGGPHEHPHSITAVSPPDGKSFTTLRGRYISRRLLEFIGDHDNNSADDETATEKEVRYMSGTTRPLKALPLPEGWAEWRRLQKIYARYPPSHRTAVQYNYSHFLCTIL</sequence>
<proteinExistence type="predicted"/>
<evidence type="ECO:0000313" key="3">
    <source>
        <dbReference type="Proteomes" id="UP000230233"/>
    </source>
</evidence>
<dbReference type="EMBL" id="PDUG01000003">
    <property type="protein sequence ID" value="PIC39502.1"/>
    <property type="molecule type" value="Genomic_DNA"/>
</dbReference>
<feature type="region of interest" description="Disordered" evidence="1">
    <location>
        <begin position="136"/>
        <end position="167"/>
    </location>
</feature>
<accession>A0A2G5UIX6</accession>
<reference evidence="3" key="1">
    <citation type="submission" date="2017-10" db="EMBL/GenBank/DDBJ databases">
        <title>Rapid genome shrinkage in a self-fertile nematode reveals novel sperm competition proteins.</title>
        <authorList>
            <person name="Yin D."/>
            <person name="Schwarz E.M."/>
            <person name="Thomas C.G."/>
            <person name="Felde R.L."/>
            <person name="Korf I.F."/>
            <person name="Cutter A.D."/>
            <person name="Schartner C.M."/>
            <person name="Ralston E.J."/>
            <person name="Meyer B.J."/>
            <person name="Haag E.S."/>
        </authorList>
    </citation>
    <scope>NUCLEOTIDE SEQUENCE [LARGE SCALE GENOMIC DNA]</scope>
    <source>
        <strain evidence="3">JU1422</strain>
    </source>
</reference>
<dbReference type="Proteomes" id="UP000230233">
    <property type="component" value="Chromosome III"/>
</dbReference>